<dbReference type="Gene3D" id="3.90.550.10">
    <property type="entry name" value="Spore Coat Polysaccharide Biosynthesis Protein SpsA, Chain A"/>
    <property type="match status" value="1"/>
</dbReference>
<feature type="domain" description="MobA-like NTP transferase" evidence="9">
    <location>
        <begin position="5"/>
        <end position="156"/>
    </location>
</feature>
<evidence type="ECO:0000256" key="7">
    <source>
        <dbReference type="ARBA" id="ARBA00023150"/>
    </source>
</evidence>
<dbReference type="InterPro" id="IPR025877">
    <property type="entry name" value="MobA-like_NTP_Trfase"/>
</dbReference>
<evidence type="ECO:0000256" key="2">
    <source>
        <dbReference type="ARBA" id="ARBA00022679"/>
    </source>
</evidence>
<evidence type="ECO:0000313" key="11">
    <source>
        <dbReference type="Proteomes" id="UP000830639"/>
    </source>
</evidence>
<evidence type="ECO:0000256" key="4">
    <source>
        <dbReference type="ARBA" id="ARBA00022741"/>
    </source>
</evidence>
<proteinExistence type="inferred from homology"/>
<dbReference type="RefSeq" id="WP_248268584.1">
    <property type="nucleotide sequence ID" value="NZ_CP096034.1"/>
</dbReference>
<keyword evidence="2 8" id="KW-0808">Transferase</keyword>
<dbReference type="InterPro" id="IPR013482">
    <property type="entry name" value="Molybde_CF_guanTrfase"/>
</dbReference>
<dbReference type="GO" id="GO:0016779">
    <property type="term" value="F:nucleotidyltransferase activity"/>
    <property type="evidence" value="ECO:0007669"/>
    <property type="project" value="UniProtKB-KW"/>
</dbReference>
<feature type="binding site" evidence="8">
    <location>
        <position position="101"/>
    </location>
    <ligand>
        <name>Mg(2+)</name>
        <dbReference type="ChEBI" id="CHEBI:18420"/>
    </ligand>
</feature>
<evidence type="ECO:0000313" key="10">
    <source>
        <dbReference type="EMBL" id="UPM55575.1"/>
    </source>
</evidence>
<keyword evidence="3 8" id="KW-0479">Metal-binding</keyword>
<keyword evidence="1 8" id="KW-0963">Cytoplasm</keyword>
<dbReference type="CDD" id="cd02503">
    <property type="entry name" value="MobA"/>
    <property type="match status" value="1"/>
</dbReference>
<comment type="similarity">
    <text evidence="8">Belongs to the MobA family.</text>
</comment>
<sequence length="190" mass="21945">MNIAGVVLAGGRSSRYGKPKMFETYKEKLLYEYSVDALKENSVSPIIISTNEKLVPYFSKNDHLDFVIEGEAKEYQGPLYAMYNAFLNIPNKDWYFVLACDTPFITANFVRNMIERAENTNVDAVVPIQSDKLQPLFALYHRNCIEKMKEILNKNNRKVQLLFSEVNVMTVQFSSDDFIFKNINSPSDWI</sequence>
<dbReference type="Pfam" id="PF12804">
    <property type="entry name" value="NTP_transf_3"/>
    <property type="match status" value="1"/>
</dbReference>
<comment type="cofactor">
    <cofactor evidence="8">
        <name>Mg(2+)</name>
        <dbReference type="ChEBI" id="CHEBI:18420"/>
    </cofactor>
</comment>
<dbReference type="EMBL" id="CP096034">
    <property type="protein sequence ID" value="UPM55575.1"/>
    <property type="molecule type" value="Genomic_DNA"/>
</dbReference>
<keyword evidence="4 8" id="KW-0547">Nucleotide-binding</keyword>
<protein>
    <recommendedName>
        <fullName evidence="8">Probable molybdenum cofactor guanylyltransferase</fullName>
        <shortName evidence="8">MoCo guanylyltransferase</shortName>
        <ecNumber evidence="8">2.7.7.77</ecNumber>
    </recommendedName>
    <alternativeName>
        <fullName evidence="8">GTP:molybdopterin guanylyltransferase</fullName>
    </alternativeName>
    <alternativeName>
        <fullName evidence="8">Mo-MPT guanylyltransferase</fullName>
    </alternativeName>
    <alternativeName>
        <fullName evidence="8">Molybdopterin guanylyltransferase</fullName>
    </alternativeName>
    <alternativeName>
        <fullName evidence="8">Molybdopterin-guanine dinucleotide synthase</fullName>
        <shortName evidence="8">MGD synthase</shortName>
    </alternativeName>
</protein>
<gene>
    <name evidence="8" type="primary">mobA</name>
    <name evidence="10" type="ORF">MY490_06985</name>
</gene>
<dbReference type="Proteomes" id="UP000830639">
    <property type="component" value="Chromosome"/>
</dbReference>
<comment type="caution">
    <text evidence="8">Lacks conserved residue(s) required for the propagation of feature annotation.</text>
</comment>
<keyword evidence="10" id="KW-0548">Nucleotidyltransferase</keyword>
<dbReference type="PANTHER" id="PTHR19136:SF81">
    <property type="entry name" value="MOLYBDENUM COFACTOR GUANYLYLTRANSFERASE"/>
    <property type="match status" value="1"/>
</dbReference>
<reference evidence="10 11" key="1">
    <citation type="submission" date="2022-04" db="EMBL/GenBank/DDBJ databases">
        <title>Mechanism of arsenic methylation and mitigation arsenic toxicity by Bacillus sp. LH14 from an Arsenic-Contaminated Paddy Soil.</title>
        <authorList>
            <person name="Wang D."/>
        </authorList>
    </citation>
    <scope>NUCLEOTIDE SEQUENCE [LARGE SCALE GENOMIC DNA]</scope>
    <source>
        <strain evidence="10 11">LH14</strain>
    </source>
</reference>
<keyword evidence="5 8" id="KW-0460">Magnesium</keyword>
<dbReference type="InterPro" id="IPR029044">
    <property type="entry name" value="Nucleotide-diphossugar_trans"/>
</dbReference>
<evidence type="ECO:0000256" key="1">
    <source>
        <dbReference type="ARBA" id="ARBA00022490"/>
    </source>
</evidence>
<organism evidence="10 11">
    <name type="scientific">Gottfriedia acidiceleris</name>
    <dbReference type="NCBI Taxonomy" id="371036"/>
    <lineage>
        <taxon>Bacteria</taxon>
        <taxon>Bacillati</taxon>
        <taxon>Bacillota</taxon>
        <taxon>Bacilli</taxon>
        <taxon>Bacillales</taxon>
        <taxon>Bacillaceae</taxon>
        <taxon>Gottfriedia</taxon>
    </lineage>
</organism>
<evidence type="ECO:0000256" key="6">
    <source>
        <dbReference type="ARBA" id="ARBA00023134"/>
    </source>
</evidence>
<evidence type="ECO:0000256" key="3">
    <source>
        <dbReference type="ARBA" id="ARBA00022723"/>
    </source>
</evidence>
<comment type="subcellular location">
    <subcellularLocation>
        <location evidence="8">Cytoplasm</location>
    </subcellularLocation>
</comment>
<feature type="binding site" evidence="8">
    <location>
        <position position="101"/>
    </location>
    <ligand>
        <name>GTP</name>
        <dbReference type="ChEBI" id="CHEBI:37565"/>
    </ligand>
</feature>
<dbReference type="PANTHER" id="PTHR19136">
    <property type="entry name" value="MOLYBDENUM COFACTOR GUANYLYLTRANSFERASE"/>
    <property type="match status" value="1"/>
</dbReference>
<dbReference type="SUPFAM" id="SSF53448">
    <property type="entry name" value="Nucleotide-diphospho-sugar transferases"/>
    <property type="match status" value="1"/>
</dbReference>
<dbReference type="EC" id="2.7.7.77" evidence="8"/>
<keyword evidence="6 8" id="KW-0342">GTP-binding</keyword>
<keyword evidence="11" id="KW-1185">Reference proteome</keyword>
<evidence type="ECO:0000256" key="5">
    <source>
        <dbReference type="ARBA" id="ARBA00022842"/>
    </source>
</evidence>
<feature type="binding site" evidence="8">
    <location>
        <begin position="8"/>
        <end position="10"/>
    </location>
    <ligand>
        <name>GTP</name>
        <dbReference type="ChEBI" id="CHEBI:37565"/>
    </ligand>
</feature>
<evidence type="ECO:0000259" key="9">
    <source>
        <dbReference type="Pfam" id="PF12804"/>
    </source>
</evidence>
<name>A0ABY4JP08_9BACI</name>
<dbReference type="HAMAP" id="MF_00316">
    <property type="entry name" value="MobA"/>
    <property type="match status" value="1"/>
</dbReference>
<comment type="domain">
    <text evidence="8">The N-terminal domain determines nucleotide recognition and specific binding, while the C-terminal domain determines the specific binding to the target protein.</text>
</comment>
<feature type="binding site" evidence="8">
    <location>
        <position position="20"/>
    </location>
    <ligand>
        <name>GTP</name>
        <dbReference type="ChEBI" id="CHEBI:37565"/>
    </ligand>
</feature>
<keyword evidence="7 8" id="KW-0501">Molybdenum cofactor biosynthesis</keyword>
<accession>A0ABY4JP08</accession>
<comment type="catalytic activity">
    <reaction evidence="8">
        <text>Mo-molybdopterin + GTP + H(+) = Mo-molybdopterin guanine dinucleotide + diphosphate</text>
        <dbReference type="Rhea" id="RHEA:34243"/>
        <dbReference type="ChEBI" id="CHEBI:15378"/>
        <dbReference type="ChEBI" id="CHEBI:33019"/>
        <dbReference type="ChEBI" id="CHEBI:37565"/>
        <dbReference type="ChEBI" id="CHEBI:71302"/>
        <dbReference type="ChEBI" id="CHEBI:71310"/>
        <dbReference type="EC" id="2.7.7.77"/>
    </reaction>
</comment>
<evidence type="ECO:0000256" key="8">
    <source>
        <dbReference type="HAMAP-Rule" id="MF_00316"/>
    </source>
</evidence>
<comment type="function">
    <text evidence="8">Transfers a GMP moiety from GTP to Mo-molybdopterin (Mo-MPT) cofactor (Moco or molybdenum cofactor) to form Mo-molybdopterin guanine dinucleotide (Mo-MGD) cofactor.</text>
</comment>